<comment type="caution">
    <text evidence="1">The sequence shown here is derived from an EMBL/GenBank/DDBJ whole genome shotgun (WGS) entry which is preliminary data.</text>
</comment>
<name>A0A9W9RTW0_9EURO</name>
<protein>
    <submittedName>
        <fullName evidence="1">Uncharacterized protein</fullName>
    </submittedName>
</protein>
<proteinExistence type="predicted"/>
<dbReference type="AlphaFoldDB" id="A0A9W9RTW0"/>
<dbReference type="GeneID" id="81465364"/>
<dbReference type="RefSeq" id="XP_056577032.1">
    <property type="nucleotide sequence ID" value="XM_056726181.1"/>
</dbReference>
<accession>A0A9W9RTW0</accession>
<sequence>MTLIAIPMWNKPVDFWVLSVISRFCYLRYEMNDKTIGTNNRKISTGADTSQLQIITREHDIIPYPTKGPTSGKAGAQDISIIQTEGAKRKAGPHSAYRR</sequence>
<reference evidence="1" key="1">
    <citation type="submission" date="2022-12" db="EMBL/GenBank/DDBJ databases">
        <authorList>
            <person name="Petersen C."/>
        </authorList>
    </citation>
    <scope>NUCLEOTIDE SEQUENCE</scope>
    <source>
        <strain evidence="1">IBT 3081</strain>
    </source>
</reference>
<organism evidence="1 2">
    <name type="scientific">Penicillium concentricum</name>
    <dbReference type="NCBI Taxonomy" id="293559"/>
    <lineage>
        <taxon>Eukaryota</taxon>
        <taxon>Fungi</taxon>
        <taxon>Dikarya</taxon>
        <taxon>Ascomycota</taxon>
        <taxon>Pezizomycotina</taxon>
        <taxon>Eurotiomycetes</taxon>
        <taxon>Eurotiomycetidae</taxon>
        <taxon>Eurotiales</taxon>
        <taxon>Aspergillaceae</taxon>
        <taxon>Penicillium</taxon>
    </lineage>
</organism>
<keyword evidence="2" id="KW-1185">Reference proteome</keyword>
<reference evidence="1" key="2">
    <citation type="journal article" date="2023" name="IMA Fungus">
        <title>Comparative genomic study of the Penicillium genus elucidates a diverse pangenome and 15 lateral gene transfer events.</title>
        <authorList>
            <person name="Petersen C."/>
            <person name="Sorensen T."/>
            <person name="Nielsen M.R."/>
            <person name="Sondergaard T.E."/>
            <person name="Sorensen J.L."/>
            <person name="Fitzpatrick D.A."/>
            <person name="Frisvad J.C."/>
            <person name="Nielsen K.L."/>
        </authorList>
    </citation>
    <scope>NUCLEOTIDE SEQUENCE</scope>
    <source>
        <strain evidence="1">IBT 3081</strain>
    </source>
</reference>
<gene>
    <name evidence="1" type="ORF">N7517_008451</name>
</gene>
<dbReference type="EMBL" id="JAPZBT010000003">
    <property type="protein sequence ID" value="KAJ5365565.1"/>
    <property type="molecule type" value="Genomic_DNA"/>
</dbReference>
<evidence type="ECO:0000313" key="2">
    <source>
        <dbReference type="Proteomes" id="UP001147752"/>
    </source>
</evidence>
<evidence type="ECO:0000313" key="1">
    <source>
        <dbReference type="EMBL" id="KAJ5365565.1"/>
    </source>
</evidence>
<dbReference type="Proteomes" id="UP001147752">
    <property type="component" value="Unassembled WGS sequence"/>
</dbReference>